<evidence type="ECO:0000313" key="3">
    <source>
        <dbReference type="EMBL" id="PIR04706.1"/>
    </source>
</evidence>
<dbReference type="PANTHER" id="PTHR34039:SF1">
    <property type="entry name" value="UPF0102 PROTEIN YRAN"/>
    <property type="match status" value="1"/>
</dbReference>
<accession>A0A2H0N9C2</accession>
<dbReference type="EMBL" id="PCWO01000044">
    <property type="protein sequence ID" value="PIR04706.1"/>
    <property type="molecule type" value="Genomic_DNA"/>
</dbReference>
<dbReference type="InterPro" id="IPR011335">
    <property type="entry name" value="Restrct_endonuc-II-like"/>
</dbReference>
<proteinExistence type="inferred from homology"/>
<evidence type="ECO:0000313" key="4">
    <source>
        <dbReference type="Proteomes" id="UP000229893"/>
    </source>
</evidence>
<gene>
    <name evidence="3" type="ORF">COV57_03005</name>
</gene>
<protein>
    <recommendedName>
        <fullName evidence="2">UPF0102 protein COV57_03005</fullName>
    </recommendedName>
</protein>
<dbReference type="CDD" id="cd20736">
    <property type="entry name" value="PoNe_Nuclease"/>
    <property type="match status" value="1"/>
</dbReference>
<evidence type="ECO:0000256" key="2">
    <source>
        <dbReference type="HAMAP-Rule" id="MF_00048"/>
    </source>
</evidence>
<sequence>MKSQNLATGRLGETAATENLKQKGYEILERNFRNKFGEIDIIAKDKNTLVFVEVKTKIGDAFGLPEEMINKNKLSKIRRMATIYTKGYETLCRLDIIAIVINPKNKQITRLSHYQNVY</sequence>
<dbReference type="PANTHER" id="PTHR34039">
    <property type="entry name" value="UPF0102 PROTEIN YRAN"/>
    <property type="match status" value="1"/>
</dbReference>
<dbReference type="NCBIfam" id="NF009154">
    <property type="entry name" value="PRK12497.3-3"/>
    <property type="match status" value="1"/>
</dbReference>
<dbReference type="NCBIfam" id="NF009150">
    <property type="entry name" value="PRK12497.1-3"/>
    <property type="match status" value="1"/>
</dbReference>
<comment type="similarity">
    <text evidence="1 2">Belongs to the UPF0102 family.</text>
</comment>
<name>A0A2H0N9C2_9BACT</name>
<dbReference type="InterPro" id="IPR003509">
    <property type="entry name" value="UPF0102_YraN-like"/>
</dbReference>
<dbReference type="GO" id="GO:0003676">
    <property type="term" value="F:nucleic acid binding"/>
    <property type="evidence" value="ECO:0007669"/>
    <property type="project" value="InterPro"/>
</dbReference>
<dbReference type="InterPro" id="IPR011856">
    <property type="entry name" value="tRNA_endonuc-like_dom_sf"/>
</dbReference>
<evidence type="ECO:0000256" key="1">
    <source>
        <dbReference type="ARBA" id="ARBA00006738"/>
    </source>
</evidence>
<dbReference type="Proteomes" id="UP000229893">
    <property type="component" value="Unassembled WGS sequence"/>
</dbReference>
<organism evidence="3 4">
    <name type="scientific">Candidatus Liptonbacteria bacterium CG11_big_fil_rev_8_21_14_0_20_35_14</name>
    <dbReference type="NCBI Taxonomy" id="1974634"/>
    <lineage>
        <taxon>Bacteria</taxon>
        <taxon>Candidatus Liptoniibacteriota</taxon>
    </lineage>
</organism>
<dbReference type="HAMAP" id="MF_00048">
    <property type="entry name" value="UPF0102"/>
    <property type="match status" value="1"/>
</dbReference>
<dbReference type="SUPFAM" id="SSF52980">
    <property type="entry name" value="Restriction endonuclease-like"/>
    <property type="match status" value="1"/>
</dbReference>
<comment type="caution">
    <text evidence="3">The sequence shown here is derived from an EMBL/GenBank/DDBJ whole genome shotgun (WGS) entry which is preliminary data.</text>
</comment>
<dbReference type="AlphaFoldDB" id="A0A2H0N9C2"/>
<dbReference type="Pfam" id="PF02021">
    <property type="entry name" value="UPF0102"/>
    <property type="match status" value="1"/>
</dbReference>
<dbReference type="Gene3D" id="3.40.1350.10">
    <property type="match status" value="1"/>
</dbReference>
<reference evidence="3 4" key="1">
    <citation type="submission" date="2017-09" db="EMBL/GenBank/DDBJ databases">
        <title>Depth-based differentiation of microbial function through sediment-hosted aquifers and enrichment of novel symbionts in the deep terrestrial subsurface.</title>
        <authorList>
            <person name="Probst A.J."/>
            <person name="Ladd B."/>
            <person name="Jarett J.K."/>
            <person name="Geller-Mcgrath D.E."/>
            <person name="Sieber C.M."/>
            <person name="Emerson J.B."/>
            <person name="Anantharaman K."/>
            <person name="Thomas B.C."/>
            <person name="Malmstrom R."/>
            <person name="Stieglmeier M."/>
            <person name="Klingl A."/>
            <person name="Woyke T."/>
            <person name="Ryan C.M."/>
            <person name="Banfield J.F."/>
        </authorList>
    </citation>
    <scope>NUCLEOTIDE SEQUENCE [LARGE SCALE GENOMIC DNA]</scope>
    <source>
        <strain evidence="3">CG11_big_fil_rev_8_21_14_0_20_35_14</strain>
    </source>
</reference>